<feature type="region of interest" description="Disordered" evidence="1">
    <location>
        <begin position="22"/>
        <end position="44"/>
    </location>
</feature>
<evidence type="ECO:0000313" key="3">
    <source>
        <dbReference type="EMBL" id="CAF4840545.1"/>
    </source>
</evidence>
<organism evidence="3 4">
    <name type="scientific">Pieris macdunnoughi</name>
    <dbReference type="NCBI Taxonomy" id="345717"/>
    <lineage>
        <taxon>Eukaryota</taxon>
        <taxon>Metazoa</taxon>
        <taxon>Ecdysozoa</taxon>
        <taxon>Arthropoda</taxon>
        <taxon>Hexapoda</taxon>
        <taxon>Insecta</taxon>
        <taxon>Pterygota</taxon>
        <taxon>Neoptera</taxon>
        <taxon>Endopterygota</taxon>
        <taxon>Lepidoptera</taxon>
        <taxon>Glossata</taxon>
        <taxon>Ditrysia</taxon>
        <taxon>Papilionoidea</taxon>
        <taxon>Pieridae</taxon>
        <taxon>Pierinae</taxon>
        <taxon>Pieris</taxon>
    </lineage>
</organism>
<feature type="compositionally biased region" description="Basic and acidic residues" evidence="1">
    <location>
        <begin position="33"/>
        <end position="44"/>
    </location>
</feature>
<dbReference type="EMBL" id="CAJOBZ010000013">
    <property type="protein sequence ID" value="CAF4840545.1"/>
    <property type="molecule type" value="Genomic_DNA"/>
</dbReference>
<feature type="transmembrane region" description="Helical" evidence="2">
    <location>
        <begin position="96"/>
        <end position="118"/>
    </location>
</feature>
<feature type="compositionally biased region" description="Polar residues" evidence="1">
    <location>
        <begin position="22"/>
        <end position="31"/>
    </location>
</feature>
<proteinExistence type="predicted"/>
<accession>A0A821REX6</accession>
<gene>
    <name evidence="3" type="ORF">PMACD_LOCUS6126</name>
</gene>
<dbReference type="Proteomes" id="UP000663880">
    <property type="component" value="Unassembled WGS sequence"/>
</dbReference>
<evidence type="ECO:0000313" key="4">
    <source>
        <dbReference type="Proteomes" id="UP000663880"/>
    </source>
</evidence>
<name>A0A821REX6_9NEOP</name>
<protein>
    <submittedName>
        <fullName evidence="3">Uncharacterized protein</fullName>
    </submittedName>
</protein>
<comment type="caution">
    <text evidence="3">The sequence shown here is derived from an EMBL/GenBank/DDBJ whole genome shotgun (WGS) entry which is preliminary data.</text>
</comment>
<evidence type="ECO:0000256" key="2">
    <source>
        <dbReference type="SAM" id="Phobius"/>
    </source>
</evidence>
<keyword evidence="2" id="KW-0472">Membrane</keyword>
<keyword evidence="4" id="KW-1185">Reference proteome</keyword>
<evidence type="ECO:0000256" key="1">
    <source>
        <dbReference type="SAM" id="MobiDB-lite"/>
    </source>
</evidence>
<reference evidence="3" key="1">
    <citation type="submission" date="2021-02" db="EMBL/GenBank/DDBJ databases">
        <authorList>
            <person name="Steward A R."/>
        </authorList>
    </citation>
    <scope>NUCLEOTIDE SEQUENCE</scope>
</reference>
<keyword evidence="2" id="KW-0812">Transmembrane</keyword>
<dbReference type="AlphaFoldDB" id="A0A821REX6"/>
<sequence>MRKSIDSKFELFGVHSKTVHNATARSPTPNEKLTVDRSKQKKVNRERPVNLNLISESPPIRVERVLYITVSLTSLRKRQGQRTAVLTRERRFNESVFNGASCLFIIKSGAVFAVPAPLAPRPSLASPSPLL</sequence>
<keyword evidence="2" id="KW-1133">Transmembrane helix</keyword>